<dbReference type="Proteomes" id="UP000483432">
    <property type="component" value="Unassembled WGS sequence"/>
</dbReference>
<evidence type="ECO:0000313" key="2">
    <source>
        <dbReference type="Proteomes" id="UP000483432"/>
    </source>
</evidence>
<proteinExistence type="predicted"/>
<sequence>MQAPWIVDKGMYTATADFSGHCLEQALARFNAKKRFSKLAAVGFNRRYRTDKTSTEANDGPIK</sequence>
<accession>A0A7C9TB86</accession>
<dbReference type="AlphaFoldDB" id="A0A7C9TB86"/>
<reference evidence="1 2" key="1">
    <citation type="submission" date="2019-09" db="EMBL/GenBank/DDBJ databases">
        <title>H2 Metabolism Revealed by Metagenomic Analysis in Subglacial Sediment of East Antarctica.</title>
        <authorList>
            <person name="Yang Z."/>
            <person name="Zhang Y."/>
            <person name="Lv Y."/>
            <person name="Yan W."/>
            <person name="Xiao X."/>
            <person name="Sun B."/>
            <person name="Ma H."/>
        </authorList>
    </citation>
    <scope>NUCLEOTIDE SEQUENCE [LARGE SCALE GENOMIC DNA]</scope>
    <source>
        <strain evidence="1">Bin2_2</strain>
    </source>
</reference>
<comment type="caution">
    <text evidence="1">The sequence shown here is derived from an EMBL/GenBank/DDBJ whole genome shotgun (WGS) entry which is preliminary data.</text>
</comment>
<evidence type="ECO:0000313" key="1">
    <source>
        <dbReference type="EMBL" id="NDP48905.1"/>
    </source>
</evidence>
<protein>
    <submittedName>
        <fullName evidence="1">Uncharacterized protein</fullName>
    </submittedName>
</protein>
<gene>
    <name evidence="1" type="ORF">GZ085_11080</name>
</gene>
<name>A0A7C9TB86_9PROT</name>
<dbReference type="EMBL" id="JAAFGW010000178">
    <property type="protein sequence ID" value="NDP48905.1"/>
    <property type="molecule type" value="Genomic_DNA"/>
</dbReference>
<organism evidence="1 2">
    <name type="scientific">Sulfuriferula multivorans</name>
    <dbReference type="NCBI Taxonomy" id="1559896"/>
    <lineage>
        <taxon>Bacteria</taxon>
        <taxon>Pseudomonadati</taxon>
        <taxon>Pseudomonadota</taxon>
        <taxon>Betaproteobacteria</taxon>
        <taxon>Nitrosomonadales</taxon>
        <taxon>Sulfuricellaceae</taxon>
        <taxon>Sulfuriferula</taxon>
    </lineage>
</organism>